<comment type="caution">
    <text evidence="11">The sequence shown here is derived from an EMBL/GenBank/DDBJ whole genome shotgun (WGS) entry which is preliminary data.</text>
</comment>
<evidence type="ECO:0000256" key="6">
    <source>
        <dbReference type="ARBA" id="ARBA00022989"/>
    </source>
</evidence>
<evidence type="ECO:0000256" key="7">
    <source>
        <dbReference type="ARBA" id="ARBA00023136"/>
    </source>
</evidence>
<keyword evidence="5 9" id="KW-0812">Transmembrane</keyword>
<organism evidence="11 12">
    <name type="scientific">Secundilactobacillus folii</name>
    <dbReference type="NCBI Taxonomy" id="2678357"/>
    <lineage>
        <taxon>Bacteria</taxon>
        <taxon>Bacillati</taxon>
        <taxon>Bacillota</taxon>
        <taxon>Bacilli</taxon>
        <taxon>Lactobacillales</taxon>
        <taxon>Lactobacillaceae</taxon>
        <taxon>Secundilactobacillus</taxon>
    </lineage>
</organism>
<feature type="transmembrane region" description="Helical" evidence="9">
    <location>
        <begin position="262"/>
        <end position="285"/>
    </location>
</feature>
<dbReference type="CDD" id="cd04187">
    <property type="entry name" value="DPM1_like_bac"/>
    <property type="match status" value="1"/>
</dbReference>
<evidence type="ECO:0000256" key="3">
    <source>
        <dbReference type="ARBA" id="ARBA00022676"/>
    </source>
</evidence>
<dbReference type="GO" id="GO:0005886">
    <property type="term" value="C:plasma membrane"/>
    <property type="evidence" value="ECO:0007669"/>
    <property type="project" value="UniProtKB-SubCell"/>
</dbReference>
<evidence type="ECO:0000256" key="2">
    <source>
        <dbReference type="ARBA" id="ARBA00022475"/>
    </source>
</evidence>
<feature type="domain" description="Glycosyltransferase 2-like" evidence="10">
    <location>
        <begin position="9"/>
        <end position="169"/>
    </location>
</feature>
<comment type="similarity">
    <text evidence="8">Belongs to the glycosyltransferase 2 family. GtrB subfamily.</text>
</comment>
<comment type="subcellular location">
    <subcellularLocation>
        <location evidence="1">Cell membrane</location>
        <topology evidence="1">Multi-pass membrane protein</topology>
    </subcellularLocation>
</comment>
<evidence type="ECO:0000256" key="9">
    <source>
        <dbReference type="SAM" id="Phobius"/>
    </source>
</evidence>
<keyword evidence="4 11" id="KW-0808">Transferase</keyword>
<keyword evidence="2" id="KW-1003">Cell membrane</keyword>
<proteinExistence type="inferred from homology"/>
<gene>
    <name evidence="11" type="ORF">GM612_03580</name>
</gene>
<dbReference type="PANTHER" id="PTHR48090:SF1">
    <property type="entry name" value="PROPHAGE BACTOPRENOL GLUCOSYL TRANSFERASE HOMOLOG"/>
    <property type="match status" value="1"/>
</dbReference>
<dbReference type="SUPFAM" id="SSF53448">
    <property type="entry name" value="Nucleotide-diphospho-sugar transferases"/>
    <property type="match status" value="1"/>
</dbReference>
<dbReference type="AlphaFoldDB" id="A0A7X3C1H6"/>
<evidence type="ECO:0000256" key="5">
    <source>
        <dbReference type="ARBA" id="ARBA00022692"/>
    </source>
</evidence>
<feature type="transmembrane region" description="Helical" evidence="9">
    <location>
        <begin position="232"/>
        <end position="250"/>
    </location>
</feature>
<evidence type="ECO:0000259" key="10">
    <source>
        <dbReference type="Pfam" id="PF00535"/>
    </source>
</evidence>
<keyword evidence="6 9" id="KW-1133">Transmembrane helix</keyword>
<dbReference type="FunFam" id="3.90.550.10:FF:000079">
    <property type="entry name" value="Probable glycosyl transferase"/>
    <property type="match status" value="1"/>
</dbReference>
<protein>
    <submittedName>
        <fullName evidence="11">Glycosyltransferase</fullName>
    </submittedName>
</protein>
<accession>A0A7X3C1H6</accession>
<evidence type="ECO:0000313" key="12">
    <source>
        <dbReference type="Proteomes" id="UP000466388"/>
    </source>
</evidence>
<keyword evidence="3" id="KW-0328">Glycosyltransferase</keyword>
<reference evidence="11 12" key="1">
    <citation type="submission" date="2019-11" db="EMBL/GenBank/DDBJ databases">
        <title>Lactobacillus sp. nov. CRM56-3, isolated from fermented tea leaves.</title>
        <authorList>
            <person name="Phuengjayaem S."/>
            <person name="Tanasupawat S."/>
        </authorList>
    </citation>
    <scope>NUCLEOTIDE SEQUENCE [LARGE SCALE GENOMIC DNA]</scope>
    <source>
        <strain evidence="11 12">CRM56-3</strain>
    </source>
</reference>
<dbReference type="EMBL" id="WNJO01000003">
    <property type="protein sequence ID" value="MTV81735.1"/>
    <property type="molecule type" value="Genomic_DNA"/>
</dbReference>
<dbReference type="InterPro" id="IPR050256">
    <property type="entry name" value="Glycosyltransferase_2"/>
</dbReference>
<keyword evidence="12" id="KW-1185">Reference proteome</keyword>
<evidence type="ECO:0000256" key="4">
    <source>
        <dbReference type="ARBA" id="ARBA00022679"/>
    </source>
</evidence>
<dbReference type="Pfam" id="PF00535">
    <property type="entry name" value="Glycos_transf_2"/>
    <property type="match status" value="1"/>
</dbReference>
<dbReference type="Gene3D" id="3.90.550.10">
    <property type="entry name" value="Spore Coat Polysaccharide Biosynthesis Protein SpsA, Chain A"/>
    <property type="match status" value="1"/>
</dbReference>
<dbReference type="Proteomes" id="UP000466388">
    <property type="component" value="Unassembled WGS sequence"/>
</dbReference>
<name>A0A7X3C1H6_9LACO</name>
<evidence type="ECO:0000256" key="8">
    <source>
        <dbReference type="ARBA" id="ARBA00038152"/>
    </source>
</evidence>
<evidence type="ECO:0000256" key="1">
    <source>
        <dbReference type="ARBA" id="ARBA00004651"/>
    </source>
</evidence>
<dbReference type="InterPro" id="IPR001173">
    <property type="entry name" value="Glyco_trans_2-like"/>
</dbReference>
<keyword evidence="7 9" id="KW-0472">Membrane</keyword>
<sequence>MDKTTDYLSIVVPVYNEAAGITETIDVLENYIANRLEDYEILFVDDGSTDNSVRLIQQAMDRNENIKLIELSRNFGHQVAITAGLRYASGDAVVIMAADLQDPPAVIPDMIEKWHAGNQVVYGQRVSRDGENLFHRFFSALFYRVFRAITHIHVPLDAGDFRLLDQRVVRILRQMNEPDPFLRGMVSWVGFKQTSVRYERQARTAKNSNRRGHLLHLAMDGITAFSAVPLKIATWIGSLAMIFGLVYLGIEAFIGLTTLKVLVFSLYFLVSAVLVSLGIIGSYLFRVLNATKHRPLYIVASTHGFSNPERRSIVRFQTNHVQSREQS</sequence>
<dbReference type="PANTHER" id="PTHR48090">
    <property type="entry name" value="UNDECAPRENYL-PHOSPHATE 4-DEOXY-4-FORMAMIDO-L-ARABINOSE TRANSFERASE-RELATED"/>
    <property type="match status" value="1"/>
</dbReference>
<dbReference type="GO" id="GO:0016757">
    <property type="term" value="F:glycosyltransferase activity"/>
    <property type="evidence" value="ECO:0007669"/>
    <property type="project" value="UniProtKB-KW"/>
</dbReference>
<evidence type="ECO:0000313" key="11">
    <source>
        <dbReference type="EMBL" id="MTV81735.1"/>
    </source>
</evidence>
<dbReference type="InterPro" id="IPR029044">
    <property type="entry name" value="Nucleotide-diphossugar_trans"/>
</dbReference>